<accession>A0A8C5S5C0</accession>
<organism evidence="1 2">
    <name type="scientific">Laticauda laticaudata</name>
    <name type="common">Blue-ringed sea krait</name>
    <name type="synonym">Blue-lipped sea krait</name>
    <dbReference type="NCBI Taxonomy" id="8630"/>
    <lineage>
        <taxon>Eukaryota</taxon>
        <taxon>Metazoa</taxon>
        <taxon>Chordata</taxon>
        <taxon>Craniata</taxon>
        <taxon>Vertebrata</taxon>
        <taxon>Euteleostomi</taxon>
        <taxon>Lepidosauria</taxon>
        <taxon>Squamata</taxon>
        <taxon>Bifurcata</taxon>
        <taxon>Unidentata</taxon>
        <taxon>Episquamata</taxon>
        <taxon>Toxicofera</taxon>
        <taxon>Serpentes</taxon>
        <taxon>Colubroidea</taxon>
        <taxon>Elapidae</taxon>
        <taxon>Laticaudinae</taxon>
        <taxon>Laticauda</taxon>
    </lineage>
</organism>
<reference evidence="1" key="2">
    <citation type="submission" date="2025-09" db="UniProtKB">
        <authorList>
            <consortium name="Ensembl"/>
        </authorList>
    </citation>
    <scope>IDENTIFICATION</scope>
</reference>
<dbReference type="Proteomes" id="UP000694406">
    <property type="component" value="Unplaced"/>
</dbReference>
<protein>
    <submittedName>
        <fullName evidence="1">Uncharacterized protein</fullName>
    </submittedName>
</protein>
<dbReference type="Ensembl" id="ENSLLTT00000012777.1">
    <property type="protein sequence ID" value="ENSLLTP00000012303.1"/>
    <property type="gene ID" value="ENSLLTG00000009426.1"/>
</dbReference>
<sequence length="86" mass="9544">MATKVDVGIRGLPGAPDRVKEHFQAVTRNYNTHPRLTYRTVCGVNGPLVVLDNVKVGDGQFPPFPLLVQYRLSSTYDHNGAQNVCY</sequence>
<name>A0A8C5S5C0_LATLA</name>
<evidence type="ECO:0000313" key="1">
    <source>
        <dbReference type="Ensembl" id="ENSLLTP00000012303.1"/>
    </source>
</evidence>
<evidence type="ECO:0000313" key="2">
    <source>
        <dbReference type="Proteomes" id="UP000694406"/>
    </source>
</evidence>
<dbReference type="GeneTree" id="ENSGT01030000235675"/>
<dbReference type="AlphaFoldDB" id="A0A8C5S5C0"/>
<keyword evidence="2" id="KW-1185">Reference proteome</keyword>
<reference evidence="1" key="1">
    <citation type="submission" date="2025-08" db="UniProtKB">
        <authorList>
            <consortium name="Ensembl"/>
        </authorList>
    </citation>
    <scope>IDENTIFICATION</scope>
</reference>
<proteinExistence type="predicted"/>